<dbReference type="EMBL" id="LLXL01004513">
    <property type="protein sequence ID" value="PKK57311.1"/>
    <property type="molecule type" value="Genomic_DNA"/>
</dbReference>
<reference evidence="1 3" key="2">
    <citation type="submission" date="2017-10" db="EMBL/GenBank/DDBJ databases">
        <title>Extensive intraspecific genome diversity in a model arbuscular mycorrhizal fungus.</title>
        <authorList>
            <person name="Chen E.C.H."/>
            <person name="Morin E."/>
            <person name="Baudet D."/>
            <person name="Noel J."/>
            <person name="Ndikumana S."/>
            <person name="Charron P."/>
            <person name="St-Onge C."/>
            <person name="Giorgi J."/>
            <person name="Grigoriev I.V."/>
            <person name="Roux C."/>
            <person name="Martin F.M."/>
            <person name="Corradi N."/>
        </authorList>
    </citation>
    <scope>NUCLEOTIDE SEQUENCE [LARGE SCALE GENOMIC DNA]</scope>
    <source>
        <strain evidence="1 3">C2</strain>
    </source>
</reference>
<protein>
    <submittedName>
        <fullName evidence="1">Uncharacterized protein</fullName>
    </submittedName>
</protein>
<sequence length="208" mass="23683">MPPLPSLLAPYIIRTDIKVNKSNLKTFCKPCIEELGEEEGQKTWFPNKKDRIVQHFKKCTNFFAQTNEEQRKEIFELLQTNNNNVITNIIPQKRTYSTSSQASLASSSSHKVAVINRSSCYGPMDNYIVRSLSKEDLKKFNMLLLRLTVSCGWALSWVNNPEAKELFDFLNPFLKLPDRRVLGGDILKQVVADADKAMETALKEDPVG</sequence>
<dbReference type="VEuPathDB" id="FungiDB:RhiirA1_473068"/>
<reference evidence="1 3" key="1">
    <citation type="submission" date="2016-04" db="EMBL/GenBank/DDBJ databases">
        <title>Genome analyses suggest a sexual origin of heterokaryosis in a supposedly ancient asexual fungus.</title>
        <authorList>
            <person name="Ropars J."/>
            <person name="Sedzielewska K."/>
            <person name="Noel J."/>
            <person name="Charron P."/>
            <person name="Farinelli L."/>
            <person name="Marton T."/>
            <person name="Kruger M."/>
            <person name="Pelin A."/>
            <person name="Brachmann A."/>
            <person name="Corradi N."/>
        </authorList>
    </citation>
    <scope>NUCLEOTIDE SEQUENCE [LARGE SCALE GENOMIC DNA]</scope>
    <source>
        <strain evidence="1 3">C2</strain>
    </source>
</reference>
<dbReference type="VEuPathDB" id="FungiDB:FUN_012111"/>
<name>A0A2N1M6R2_9GLOM</name>
<proteinExistence type="predicted"/>
<accession>A0A2N1M6R2</accession>
<dbReference type="EMBL" id="LLXL01003563">
    <property type="protein sequence ID" value="PKK58490.1"/>
    <property type="molecule type" value="Genomic_DNA"/>
</dbReference>
<gene>
    <name evidence="2" type="ORF">RhiirC2_796216</name>
    <name evidence="1" type="ORF">RhiirC2_798268</name>
</gene>
<dbReference type="AlphaFoldDB" id="A0A2N1M6R2"/>
<comment type="caution">
    <text evidence="1">The sequence shown here is derived from an EMBL/GenBank/DDBJ whole genome shotgun (WGS) entry which is preliminary data.</text>
</comment>
<dbReference type="Proteomes" id="UP000233469">
    <property type="component" value="Unassembled WGS sequence"/>
</dbReference>
<feature type="non-terminal residue" evidence="1">
    <location>
        <position position="208"/>
    </location>
</feature>
<dbReference type="VEuPathDB" id="FungiDB:RhiirFUN_020661"/>
<organism evidence="1 3">
    <name type="scientific">Rhizophagus irregularis</name>
    <dbReference type="NCBI Taxonomy" id="588596"/>
    <lineage>
        <taxon>Eukaryota</taxon>
        <taxon>Fungi</taxon>
        <taxon>Fungi incertae sedis</taxon>
        <taxon>Mucoromycota</taxon>
        <taxon>Glomeromycotina</taxon>
        <taxon>Glomeromycetes</taxon>
        <taxon>Glomerales</taxon>
        <taxon>Glomeraceae</taxon>
        <taxon>Rhizophagus</taxon>
    </lineage>
</organism>
<evidence type="ECO:0000313" key="3">
    <source>
        <dbReference type="Proteomes" id="UP000233469"/>
    </source>
</evidence>
<evidence type="ECO:0000313" key="2">
    <source>
        <dbReference type="EMBL" id="PKK58490.1"/>
    </source>
</evidence>
<evidence type="ECO:0000313" key="1">
    <source>
        <dbReference type="EMBL" id="PKK57311.1"/>
    </source>
</evidence>